<reference evidence="3 4" key="1">
    <citation type="submission" date="2019-03" db="EMBL/GenBank/DDBJ databases">
        <title>Genomic Encyclopedia of Type Strains, Phase IV (KMG-IV): sequencing the most valuable type-strain genomes for metagenomic binning, comparative biology and taxonomic classification.</title>
        <authorList>
            <person name="Goeker M."/>
        </authorList>
    </citation>
    <scope>NUCLEOTIDE SEQUENCE [LARGE SCALE GENOMIC DNA]</scope>
    <source>
        <strain evidence="3 4">DSM 20467</strain>
    </source>
</reference>
<dbReference type="PIRSF" id="PIRSF002849">
    <property type="entry name" value="AAA_ATPase_chaperone_MoxR_prd"/>
    <property type="match status" value="1"/>
</dbReference>
<dbReference type="InterPro" id="IPR041628">
    <property type="entry name" value="ChlI/MoxR_AAA_lid"/>
</dbReference>
<dbReference type="PANTHER" id="PTHR42759">
    <property type="entry name" value="MOXR FAMILY PROTEIN"/>
    <property type="match status" value="1"/>
</dbReference>
<keyword evidence="4" id="KW-1185">Reference proteome</keyword>
<evidence type="ECO:0000313" key="4">
    <source>
        <dbReference type="Proteomes" id="UP000295188"/>
    </source>
</evidence>
<dbReference type="Gene3D" id="1.10.8.80">
    <property type="entry name" value="Magnesium chelatase subunit I, C-Terminal domain"/>
    <property type="match status" value="1"/>
</dbReference>
<dbReference type="GO" id="GO:0016887">
    <property type="term" value="F:ATP hydrolysis activity"/>
    <property type="evidence" value="ECO:0007669"/>
    <property type="project" value="InterPro"/>
</dbReference>
<dbReference type="CDD" id="cd00009">
    <property type="entry name" value="AAA"/>
    <property type="match status" value="1"/>
</dbReference>
<dbReference type="GO" id="GO:0005524">
    <property type="term" value="F:ATP binding"/>
    <property type="evidence" value="ECO:0007669"/>
    <property type="project" value="InterPro"/>
</dbReference>
<evidence type="ECO:0000259" key="1">
    <source>
        <dbReference type="Pfam" id="PF07726"/>
    </source>
</evidence>
<dbReference type="SUPFAM" id="SSF52540">
    <property type="entry name" value="P-loop containing nucleoside triphosphate hydrolases"/>
    <property type="match status" value="1"/>
</dbReference>
<feature type="domain" description="ATPase AAA-3" evidence="1">
    <location>
        <begin position="38"/>
        <end position="168"/>
    </location>
</feature>
<dbReference type="EMBL" id="SMAA01000001">
    <property type="protein sequence ID" value="TCS82033.1"/>
    <property type="molecule type" value="Genomic_DNA"/>
</dbReference>
<dbReference type="PANTHER" id="PTHR42759:SF5">
    <property type="entry name" value="METHANOL DEHYDROGENASE REGULATOR"/>
    <property type="match status" value="1"/>
</dbReference>
<dbReference type="Pfam" id="PF07726">
    <property type="entry name" value="AAA_3"/>
    <property type="match status" value="1"/>
</dbReference>
<dbReference type="InterPro" id="IPR027417">
    <property type="entry name" value="P-loop_NTPase"/>
</dbReference>
<organism evidence="3 4">
    <name type="scientific">Pectinatus cerevisiiphilus</name>
    <dbReference type="NCBI Taxonomy" id="86956"/>
    <lineage>
        <taxon>Bacteria</taxon>
        <taxon>Bacillati</taxon>
        <taxon>Bacillota</taxon>
        <taxon>Negativicutes</taxon>
        <taxon>Selenomonadales</taxon>
        <taxon>Selenomonadaceae</taxon>
        <taxon>Pectinatus</taxon>
    </lineage>
</organism>
<dbReference type="InterPro" id="IPR050764">
    <property type="entry name" value="CbbQ/NirQ/NorQ/GpvN"/>
</dbReference>
<name>A0A4R3KG16_9FIRM</name>
<dbReference type="InterPro" id="IPR011703">
    <property type="entry name" value="ATPase_AAA-3"/>
</dbReference>
<evidence type="ECO:0000313" key="3">
    <source>
        <dbReference type="EMBL" id="TCS82033.1"/>
    </source>
</evidence>
<proteinExistence type="predicted"/>
<protein>
    <submittedName>
        <fullName evidence="3">MoxR-like ATPase</fullName>
    </submittedName>
</protein>
<gene>
    <name evidence="3" type="ORF">EDC37_101205</name>
</gene>
<sequence>MPDENLIIKAVLDELQKVIIGKKDVLEKILMAILAGGHILIDDIPGVGKTTISIAFAKVLGLAQKRLQFTPDILPSDITGFSMYDRNRNEFCYVEGAAMTNILLADEINRTSPRTQSALLEVMEEGSVTVDSVTRSVPKPFIVIATQNPAGSIGTQELPESQVDRFLIRISIGYPEVEEEIAILKGIRENPLNNIKSILNAEELLALQQKTKQIYVDDSIYEYIAKLAKATRQSPAVMLGISPRGSIAAIRMTQARAMLYGRNYARPDDVVAVLKPVLQHRLIMDNRASFERNSLDKVFAEIVQTVPLPKITEH</sequence>
<dbReference type="Gene3D" id="3.40.50.300">
    <property type="entry name" value="P-loop containing nucleotide triphosphate hydrolases"/>
    <property type="match status" value="1"/>
</dbReference>
<evidence type="ECO:0000259" key="2">
    <source>
        <dbReference type="Pfam" id="PF17863"/>
    </source>
</evidence>
<dbReference type="AlphaFoldDB" id="A0A4R3KG16"/>
<dbReference type="Pfam" id="PF17863">
    <property type="entry name" value="AAA_lid_2"/>
    <property type="match status" value="1"/>
</dbReference>
<dbReference type="Proteomes" id="UP000295188">
    <property type="component" value="Unassembled WGS sequence"/>
</dbReference>
<dbReference type="OrthoDB" id="9808397at2"/>
<accession>A0A4R3KG16</accession>
<feature type="domain" description="ChlI/MoxR AAA lid" evidence="2">
    <location>
        <begin position="230"/>
        <end position="294"/>
    </location>
</feature>
<dbReference type="RefSeq" id="WP_132546997.1">
    <property type="nucleotide sequence ID" value="NZ_SMAA01000001.1"/>
</dbReference>
<comment type="caution">
    <text evidence="3">The sequence shown here is derived from an EMBL/GenBank/DDBJ whole genome shotgun (WGS) entry which is preliminary data.</text>
</comment>